<feature type="transmembrane region" description="Helical" evidence="2">
    <location>
        <begin position="93"/>
        <end position="116"/>
    </location>
</feature>
<evidence type="ECO:0000256" key="2">
    <source>
        <dbReference type="SAM" id="Phobius"/>
    </source>
</evidence>
<accession>A0A0P6Y818</accession>
<comment type="caution">
    <text evidence="4">The sequence shown here is derived from an EMBL/GenBank/DDBJ whole genome shotgun (WGS) entry which is preliminary data.</text>
</comment>
<keyword evidence="5" id="KW-1185">Reference proteome</keyword>
<dbReference type="InterPro" id="IPR019606">
    <property type="entry name" value="GerMN"/>
</dbReference>
<keyword evidence="2" id="KW-1133">Transmembrane helix</keyword>
<sequence>MEPVHHCPYVGLKQNRAIRFASPTSEHRCYITGEAHDIPVPQAAFCLSSNHVRCPLYTGEDLPIEQAVSPPTPVGVGGWRGWVAGLSSRDRRIYATLVGLLCLIIVAYAISGVVLFSNNSSPTTPSTTALVVQPTNAGPTLTVSPSPNAFATAAVRQTQTAEAIALTTTATPSVSATPSASATTQVILASPTFVIVPPTEDVIVASPTPSIPFATDLPTFEPTLSPIVPTSEPTVEPTLEPTIEPTVEPTSEPTVEPTSEPTSEPLPEPTAQPTEETGGREVNQVTLFFADSSGQVLVPVSRQIVTTRQPRTAAIHELIAGARSDLRSLLPSDTQLLGLRLNNGIATANFNRIPTFGNSGVEDLGLRSIVLALTEQPDVSQVQLQVQGQNLGGLRYRPNVNPDNPQGLNGQFNTTSFLPLYFQASTGRWVRVMRLVPSTKTEARATIDELIRGAGRYSNLVSSAIPSTSQVRRLVIVDGVAQLDLSAEFSQTSNPRAAVDALVLALTSFSSVQQVVITIEGQPLSATWGEAFSNPFTRPQLNPE</sequence>
<dbReference type="Proteomes" id="UP000050277">
    <property type="component" value="Unassembled WGS sequence"/>
</dbReference>
<proteinExistence type="predicted"/>
<dbReference type="SMART" id="SM00909">
    <property type="entry name" value="Germane"/>
    <property type="match status" value="2"/>
</dbReference>
<feature type="domain" description="GerMN" evidence="3">
    <location>
        <begin position="311"/>
        <end position="395"/>
    </location>
</feature>
<evidence type="ECO:0000313" key="4">
    <source>
        <dbReference type="EMBL" id="KPL85998.1"/>
    </source>
</evidence>
<evidence type="ECO:0000259" key="3">
    <source>
        <dbReference type="SMART" id="SM00909"/>
    </source>
</evidence>
<organism evidence="4 5">
    <name type="scientific">Herpetosiphon geysericola</name>
    <dbReference type="NCBI Taxonomy" id="70996"/>
    <lineage>
        <taxon>Bacteria</taxon>
        <taxon>Bacillati</taxon>
        <taxon>Chloroflexota</taxon>
        <taxon>Chloroflexia</taxon>
        <taxon>Herpetosiphonales</taxon>
        <taxon>Herpetosiphonaceae</taxon>
        <taxon>Herpetosiphon</taxon>
    </lineage>
</organism>
<dbReference type="EMBL" id="LGKP01000022">
    <property type="protein sequence ID" value="KPL85998.1"/>
    <property type="molecule type" value="Genomic_DNA"/>
</dbReference>
<keyword evidence="2" id="KW-0812">Transmembrane</keyword>
<evidence type="ECO:0000313" key="5">
    <source>
        <dbReference type="Proteomes" id="UP000050277"/>
    </source>
</evidence>
<protein>
    <recommendedName>
        <fullName evidence="3">GerMN domain-containing protein</fullName>
    </recommendedName>
</protein>
<dbReference type="Pfam" id="PF10646">
    <property type="entry name" value="Germane"/>
    <property type="match status" value="2"/>
</dbReference>
<reference evidence="4 5" key="1">
    <citation type="submission" date="2015-07" db="EMBL/GenBank/DDBJ databases">
        <title>Whole genome sequence of Herpetosiphon geysericola DSM 7119.</title>
        <authorList>
            <person name="Hemp J."/>
            <person name="Ward L.M."/>
            <person name="Pace L.A."/>
            <person name="Fischer W.W."/>
        </authorList>
    </citation>
    <scope>NUCLEOTIDE SEQUENCE [LARGE SCALE GENOMIC DNA]</scope>
    <source>
        <strain evidence="4 5">DSM 7119</strain>
    </source>
</reference>
<gene>
    <name evidence="4" type="ORF">SE18_13985</name>
</gene>
<feature type="compositionally biased region" description="Low complexity" evidence="1">
    <location>
        <begin position="230"/>
        <end position="263"/>
    </location>
</feature>
<name>A0A0P6Y818_9CHLR</name>
<dbReference type="OrthoDB" id="145089at2"/>
<dbReference type="AlphaFoldDB" id="A0A0P6Y818"/>
<evidence type="ECO:0000256" key="1">
    <source>
        <dbReference type="SAM" id="MobiDB-lite"/>
    </source>
</evidence>
<dbReference type="PATRIC" id="fig|70996.4.peg.3425"/>
<keyword evidence="2" id="KW-0472">Membrane</keyword>
<feature type="region of interest" description="Disordered" evidence="1">
    <location>
        <begin position="230"/>
        <end position="279"/>
    </location>
</feature>
<feature type="domain" description="GerMN" evidence="3">
    <location>
        <begin position="443"/>
        <end position="528"/>
    </location>
</feature>
<dbReference type="STRING" id="70996.SE18_13985"/>
<dbReference type="RefSeq" id="WP_054535079.1">
    <property type="nucleotide sequence ID" value="NZ_LGKP01000022.1"/>
</dbReference>